<dbReference type="HOGENOM" id="CLU_2289488_0_0_5"/>
<gene>
    <name evidence="2" type="ordered locus">RPA3209</name>
</gene>
<organism evidence="2">
    <name type="scientific">Rhodopseudomonas palustris (strain ATCC BAA-98 / CGA009)</name>
    <dbReference type="NCBI Taxonomy" id="258594"/>
    <lineage>
        <taxon>Bacteria</taxon>
        <taxon>Pseudomonadati</taxon>
        <taxon>Pseudomonadota</taxon>
        <taxon>Alphaproteobacteria</taxon>
        <taxon>Hyphomicrobiales</taxon>
        <taxon>Nitrobacteraceae</taxon>
        <taxon>Rhodopseudomonas</taxon>
    </lineage>
</organism>
<dbReference type="EMBL" id="BX572603">
    <property type="protein sequence ID" value="CAE28650.1"/>
    <property type="molecule type" value="Genomic_DNA"/>
</dbReference>
<keyword evidence="1" id="KW-0472">Membrane</keyword>
<feature type="transmembrane region" description="Helical" evidence="1">
    <location>
        <begin position="68"/>
        <end position="91"/>
    </location>
</feature>
<proteinExistence type="predicted"/>
<dbReference type="STRING" id="258594.RPA3209"/>
<sequence>MPAVRTGGQVLKTIATLAVGLPLVALTTALAASRLYQGLAIGLISTRISGLDTGYARLISFDSDPIQFTLALIAAALVVAFGLFVFAMAVAKGWRWFSRRQ</sequence>
<keyword evidence="1" id="KW-1133">Transmembrane helix</keyword>
<evidence type="ECO:0000313" key="2">
    <source>
        <dbReference type="EMBL" id="CAE28650.1"/>
    </source>
</evidence>
<evidence type="ECO:0000256" key="1">
    <source>
        <dbReference type="SAM" id="Phobius"/>
    </source>
</evidence>
<dbReference type="AlphaFoldDB" id="Q6N4X4"/>
<protein>
    <submittedName>
        <fullName evidence="2">Uncharacterized protein</fullName>
    </submittedName>
</protein>
<reference evidence="2" key="1">
    <citation type="journal article" date="2004" name="Nat. Biotechnol.">
        <title>Complete genome sequence of the metabolically versatile photosynthetic bacterium Rhodopseudomonas palustris.</title>
        <authorList>
            <person name="Larimer F.W."/>
            <person name="Chain P."/>
            <person name="Hauser L."/>
            <person name="Lamerdin J."/>
            <person name="Malfatti S."/>
            <person name="Do L."/>
            <person name="Land M.L."/>
            <person name="Pelletier D.A."/>
            <person name="Beatty J.T."/>
            <person name="Lang A.S."/>
            <person name="Tabita F.R."/>
            <person name="Gibson J.L."/>
            <person name="Hanson T.E."/>
            <person name="Bobst C."/>
            <person name="Torres J.L."/>
            <person name="Peres C."/>
            <person name="Harrison F.H."/>
            <person name="Gibson J."/>
            <person name="Harwood C.S."/>
        </authorList>
    </citation>
    <scope>NUCLEOTIDE SEQUENCE [LARGE SCALE GENOMIC DNA]</scope>
    <source>
        <strain evidence="2">CGA009</strain>
    </source>
</reference>
<accession>Q6N4X4</accession>
<name>Q6N4X4_RHOPA</name>
<keyword evidence="1" id="KW-0812">Transmembrane</keyword>